<gene>
    <name evidence="1" type="ORF">ACFFGT_18905</name>
</gene>
<reference evidence="1 2" key="1">
    <citation type="submission" date="2024-09" db="EMBL/GenBank/DDBJ databases">
        <authorList>
            <person name="Sun Q."/>
            <person name="Mori K."/>
        </authorList>
    </citation>
    <scope>NUCLEOTIDE SEQUENCE [LARGE SCALE GENOMIC DNA]</scope>
    <source>
        <strain evidence="1 2">NCAIM B.02415</strain>
    </source>
</reference>
<evidence type="ECO:0000313" key="2">
    <source>
        <dbReference type="Proteomes" id="UP001589828"/>
    </source>
</evidence>
<proteinExistence type="predicted"/>
<comment type="caution">
    <text evidence="1">The sequence shown here is derived from an EMBL/GenBank/DDBJ whole genome shotgun (WGS) entry which is preliminary data.</text>
</comment>
<organism evidence="1 2">
    <name type="scientific">Mucilaginibacter angelicae</name>
    <dbReference type="NCBI Taxonomy" id="869718"/>
    <lineage>
        <taxon>Bacteria</taxon>
        <taxon>Pseudomonadati</taxon>
        <taxon>Bacteroidota</taxon>
        <taxon>Sphingobacteriia</taxon>
        <taxon>Sphingobacteriales</taxon>
        <taxon>Sphingobacteriaceae</taxon>
        <taxon>Mucilaginibacter</taxon>
    </lineage>
</organism>
<dbReference type="Proteomes" id="UP001589828">
    <property type="component" value="Unassembled WGS sequence"/>
</dbReference>
<sequence>MRTDLHRKQSFVAYNQIFSIRIDSDFVNAKLIRTGWDDGIFDTRHGFYRHDPASVVPAGFAELSATDREKFKITINQDSVKQMKDTVCYYAGNMHRCLYTVVPVTLNNQSADTLSYINMSCSWLDIFTTNAENVRLIPSNLMDCFKNSPSIYKVAPYQQVTFYIPVYFLTDTGKGKLFTSKGFKIGMSLYKDIEGAQLPFDMRGLTLRRETDNVIWSNEIVAR</sequence>
<accession>A0ABV6L9Z5</accession>
<name>A0ABV6L9Z5_9SPHI</name>
<dbReference type="RefSeq" id="WP_377024084.1">
    <property type="nucleotide sequence ID" value="NZ_JBHLTS010000024.1"/>
</dbReference>
<evidence type="ECO:0000313" key="1">
    <source>
        <dbReference type="EMBL" id="MFC0516295.1"/>
    </source>
</evidence>
<protein>
    <submittedName>
        <fullName evidence="1">Uncharacterized protein</fullName>
    </submittedName>
</protein>
<keyword evidence="2" id="KW-1185">Reference proteome</keyword>
<dbReference type="EMBL" id="JBHLTS010000024">
    <property type="protein sequence ID" value="MFC0516295.1"/>
    <property type="molecule type" value="Genomic_DNA"/>
</dbReference>